<proteinExistence type="predicted"/>
<dbReference type="RefSeq" id="WP_268942124.1">
    <property type="nucleotide sequence ID" value="NZ_JAPTYD010000012.1"/>
</dbReference>
<dbReference type="EMBL" id="JAPTYD010000012">
    <property type="protein sequence ID" value="MCZ0962100.1"/>
    <property type="molecule type" value="Genomic_DNA"/>
</dbReference>
<comment type="caution">
    <text evidence="1">The sequence shown here is derived from an EMBL/GenBank/DDBJ whole genome shotgun (WGS) entry which is preliminary data.</text>
</comment>
<accession>A0ABT4J4P9</accession>
<name>A0ABT4J4P9_9RHOB</name>
<organism evidence="1 2">
    <name type="scientific">Paracoccus benzoatiresistens</name>
    <dbReference type="NCBI Taxonomy" id="2997341"/>
    <lineage>
        <taxon>Bacteria</taxon>
        <taxon>Pseudomonadati</taxon>
        <taxon>Pseudomonadota</taxon>
        <taxon>Alphaproteobacteria</taxon>
        <taxon>Rhodobacterales</taxon>
        <taxon>Paracoccaceae</taxon>
        <taxon>Paracoccus</taxon>
    </lineage>
</organism>
<gene>
    <name evidence="1" type="ORF">OU682_10765</name>
</gene>
<keyword evidence="2" id="KW-1185">Reference proteome</keyword>
<evidence type="ECO:0000313" key="2">
    <source>
        <dbReference type="Proteomes" id="UP001149822"/>
    </source>
</evidence>
<sequence>MIELLFVSCLSVEPASCQDRSLVFIDMSMMACMVHGQQEIARWLDSHPKETVREWKCHVVDQRQAEA</sequence>
<evidence type="ECO:0000313" key="1">
    <source>
        <dbReference type="EMBL" id="MCZ0962100.1"/>
    </source>
</evidence>
<reference evidence="1" key="1">
    <citation type="submission" date="2022-12" db="EMBL/GenBank/DDBJ databases">
        <title>Paracoccus sp. EF6 isolated from a lake water.</title>
        <authorList>
            <person name="Liu H."/>
        </authorList>
    </citation>
    <scope>NUCLEOTIDE SEQUENCE</scope>
    <source>
        <strain evidence="1">EF6</strain>
    </source>
</reference>
<dbReference type="Proteomes" id="UP001149822">
    <property type="component" value="Unassembled WGS sequence"/>
</dbReference>
<protein>
    <submittedName>
        <fullName evidence="1">Uncharacterized protein</fullName>
    </submittedName>
</protein>